<protein>
    <submittedName>
        <fullName evidence="3">Molybdopterin-binding protein</fullName>
    </submittedName>
</protein>
<dbReference type="PANTHER" id="PTHR43032">
    <property type="entry name" value="PROTEIN-METHIONINE-SULFOXIDE REDUCTASE"/>
    <property type="match status" value="1"/>
</dbReference>
<evidence type="ECO:0000313" key="3">
    <source>
        <dbReference type="EMBL" id="RYB93793.1"/>
    </source>
</evidence>
<evidence type="ECO:0000259" key="2">
    <source>
        <dbReference type="Pfam" id="PF00174"/>
    </source>
</evidence>
<accession>A0A4Q2S1A1</accession>
<dbReference type="InterPro" id="IPR000572">
    <property type="entry name" value="OxRdtase_Mopterin-bd_dom"/>
</dbReference>
<dbReference type="Proteomes" id="UP000294071">
    <property type="component" value="Unassembled WGS sequence"/>
</dbReference>
<gene>
    <name evidence="3" type="ORF">EUA93_05110</name>
</gene>
<comment type="caution">
    <text evidence="3">The sequence shown here is derived from an EMBL/GenBank/DDBJ whole genome shotgun (WGS) entry which is preliminary data.</text>
</comment>
<feature type="transmembrane region" description="Helical" evidence="1">
    <location>
        <begin position="105"/>
        <end position="127"/>
    </location>
</feature>
<dbReference type="InterPro" id="IPR016174">
    <property type="entry name" value="Di-haem_cyt_TM"/>
</dbReference>
<evidence type="ECO:0000313" key="4">
    <source>
        <dbReference type="Proteomes" id="UP000294071"/>
    </source>
</evidence>
<dbReference type="EMBL" id="SDWT01000001">
    <property type="protein sequence ID" value="RYB93793.1"/>
    <property type="molecule type" value="Genomic_DNA"/>
</dbReference>
<keyword evidence="1" id="KW-1133">Transmembrane helix</keyword>
<name>A0A4Q2S1A1_9ACTN</name>
<reference evidence="3 4" key="1">
    <citation type="submission" date="2019-01" db="EMBL/GenBank/DDBJ databases">
        <title>Novel species of Nocardioides.</title>
        <authorList>
            <person name="Liu Q."/>
            <person name="Xin Y.-H."/>
        </authorList>
    </citation>
    <scope>NUCLEOTIDE SEQUENCE [LARGE SCALE GENOMIC DNA]</scope>
    <source>
        <strain evidence="3 4">CGMCC 4.6882</strain>
    </source>
</reference>
<feature type="transmembrane region" description="Helical" evidence="1">
    <location>
        <begin position="26"/>
        <end position="46"/>
    </location>
</feature>
<organism evidence="3 4">
    <name type="scientific">Nocardioides oleivorans</name>
    <dbReference type="NCBI Taxonomy" id="273676"/>
    <lineage>
        <taxon>Bacteria</taxon>
        <taxon>Bacillati</taxon>
        <taxon>Actinomycetota</taxon>
        <taxon>Actinomycetes</taxon>
        <taxon>Propionibacteriales</taxon>
        <taxon>Nocardioidaceae</taxon>
        <taxon>Nocardioides</taxon>
    </lineage>
</organism>
<keyword evidence="1" id="KW-0472">Membrane</keyword>
<feature type="transmembrane region" description="Helical" evidence="1">
    <location>
        <begin position="147"/>
        <end position="165"/>
    </location>
</feature>
<dbReference type="RefSeq" id="WP_129399151.1">
    <property type="nucleotide sequence ID" value="NZ_SDWT01000001.1"/>
</dbReference>
<keyword evidence="4" id="KW-1185">Reference proteome</keyword>
<keyword evidence="1" id="KW-0812">Transmembrane</keyword>
<feature type="domain" description="Oxidoreductase molybdopterin-binding" evidence="2">
    <location>
        <begin position="256"/>
        <end position="388"/>
    </location>
</feature>
<dbReference type="CDD" id="cd00321">
    <property type="entry name" value="SO_family_Moco"/>
    <property type="match status" value="1"/>
</dbReference>
<feature type="transmembrane region" description="Helical" evidence="1">
    <location>
        <begin position="66"/>
        <end position="84"/>
    </location>
</feature>
<dbReference type="Pfam" id="PF00174">
    <property type="entry name" value="Oxidored_molyb"/>
    <property type="match status" value="1"/>
</dbReference>
<dbReference type="SUPFAM" id="SSF56524">
    <property type="entry name" value="Oxidoreductase molybdopterin-binding domain"/>
    <property type="match status" value="1"/>
</dbReference>
<dbReference type="OrthoDB" id="5241952at2"/>
<evidence type="ECO:0000256" key="1">
    <source>
        <dbReference type="SAM" id="Phobius"/>
    </source>
</evidence>
<proteinExistence type="predicted"/>
<dbReference type="Gene3D" id="3.90.420.10">
    <property type="entry name" value="Oxidoreductase, molybdopterin-binding domain"/>
    <property type="match status" value="1"/>
</dbReference>
<dbReference type="GO" id="GO:0022904">
    <property type="term" value="P:respiratory electron transport chain"/>
    <property type="evidence" value="ECO:0007669"/>
    <property type="project" value="InterPro"/>
</dbReference>
<feature type="transmembrane region" description="Helical" evidence="1">
    <location>
        <begin position="204"/>
        <end position="222"/>
    </location>
</feature>
<sequence>MKAPLAPPTPEQFTSRLRSPAVAARVGVWLGVSFGICFVTGLVSHYAQLPTPPIPFPTSPSWGYRVTQGLHVTSGVAAIPLLLVKLWSVLPKFFERLPLRDHRRLLLAVLERGSIGVLVAAAIFQLATGLLNAAQWYPWTTFSFRTTHFAIAWVAIGALVVHVAVKLPIIRDVLTSDIEASDHDRATATTPGALSRRGLVRTTFAAAGVAVLATAGGTVPWLRKVSVFATRTGEAPGGVPINKSARAAGVEESAMSGDWRLEVLVDGVVAASLAYDDLRAMPQHTADLPIACVEGWSAQGSWSGVRLADLLGAAGAPADRDVTVTSLQESGPYRVTTLPAGFAADPRTLLALDLSGDRLALDHGYPCRLIAPNRPGVLQTKWVTRLEVGT</sequence>
<dbReference type="GO" id="GO:0016020">
    <property type="term" value="C:membrane"/>
    <property type="evidence" value="ECO:0007669"/>
    <property type="project" value="InterPro"/>
</dbReference>
<dbReference type="PANTHER" id="PTHR43032:SF2">
    <property type="entry name" value="BLL0505 PROTEIN"/>
    <property type="match status" value="1"/>
</dbReference>
<dbReference type="AlphaFoldDB" id="A0A4Q2S1A1"/>
<dbReference type="SUPFAM" id="SSF81342">
    <property type="entry name" value="Transmembrane di-heme cytochromes"/>
    <property type="match status" value="1"/>
</dbReference>
<dbReference type="InterPro" id="IPR036374">
    <property type="entry name" value="OxRdtase_Mopterin-bd_sf"/>
</dbReference>